<dbReference type="EMBL" id="LVZK01000003">
    <property type="protein sequence ID" value="OAP85437.1"/>
    <property type="molecule type" value="Genomic_DNA"/>
</dbReference>
<dbReference type="InterPro" id="IPR012337">
    <property type="entry name" value="RNaseH-like_sf"/>
</dbReference>
<dbReference type="SMART" id="SM00479">
    <property type="entry name" value="EXOIII"/>
    <property type="match status" value="1"/>
</dbReference>
<dbReference type="RefSeq" id="WP_009199976.1">
    <property type="nucleotide sequence ID" value="NZ_LVZK01000003.1"/>
</dbReference>
<evidence type="ECO:0000256" key="1">
    <source>
        <dbReference type="ARBA" id="ARBA00009921"/>
    </source>
</evidence>
<evidence type="ECO:0000313" key="9">
    <source>
        <dbReference type="Proteomes" id="UP000078368"/>
    </source>
</evidence>
<dbReference type="FunFam" id="3.30.420.10:FF:000003">
    <property type="entry name" value="Oligoribonuclease"/>
    <property type="match status" value="1"/>
</dbReference>
<gene>
    <name evidence="8" type="ORF">A4H34_10160</name>
</gene>
<comment type="caution">
    <text evidence="8">The sequence shown here is derived from an EMBL/GenBank/DDBJ whole genome shotgun (WGS) entry which is preliminary data.</text>
</comment>
<dbReference type="Pfam" id="PF00929">
    <property type="entry name" value="RNase_T"/>
    <property type="match status" value="1"/>
</dbReference>
<keyword evidence="2" id="KW-0540">Nuclease</keyword>
<dbReference type="OrthoDB" id="9801329at2"/>
<dbReference type="Gene3D" id="3.30.420.10">
    <property type="entry name" value="Ribonuclease H-like superfamily/Ribonuclease H"/>
    <property type="match status" value="1"/>
</dbReference>
<keyword evidence="9" id="KW-1185">Reference proteome</keyword>
<dbReference type="NCBIfam" id="NF003765">
    <property type="entry name" value="PRK05359.1"/>
    <property type="match status" value="1"/>
</dbReference>
<dbReference type="InterPro" id="IPR036397">
    <property type="entry name" value="RNaseH_sf"/>
</dbReference>
<evidence type="ECO:0000256" key="5">
    <source>
        <dbReference type="ARBA" id="ARBA00057155"/>
    </source>
</evidence>
<dbReference type="InterPro" id="IPR022894">
    <property type="entry name" value="Oligoribonuclease"/>
</dbReference>
<dbReference type="AlphaFoldDB" id="A0A179B140"/>
<feature type="domain" description="Exonuclease" evidence="7">
    <location>
        <begin position="4"/>
        <end position="178"/>
    </location>
</feature>
<accession>A0A179B140</accession>
<evidence type="ECO:0000256" key="6">
    <source>
        <dbReference type="ARBA" id="ARBA00070964"/>
    </source>
</evidence>
<comment type="function">
    <text evidence="5">3'-to-5' exoribonuclease specific for small oligoribonucleotides.</text>
</comment>
<evidence type="ECO:0000256" key="4">
    <source>
        <dbReference type="ARBA" id="ARBA00022839"/>
    </source>
</evidence>
<comment type="similarity">
    <text evidence="1">Belongs to the oligoribonuclease family.</text>
</comment>
<evidence type="ECO:0000256" key="3">
    <source>
        <dbReference type="ARBA" id="ARBA00022801"/>
    </source>
</evidence>
<evidence type="ECO:0000259" key="7">
    <source>
        <dbReference type="SMART" id="SM00479"/>
    </source>
</evidence>
<organism evidence="8 9">
    <name type="scientific">Peptidiphaga gingivicola</name>
    <dbReference type="NCBI Taxonomy" id="2741497"/>
    <lineage>
        <taxon>Bacteria</taxon>
        <taxon>Bacillati</taxon>
        <taxon>Actinomycetota</taxon>
        <taxon>Actinomycetes</taxon>
        <taxon>Actinomycetales</taxon>
        <taxon>Actinomycetaceae</taxon>
        <taxon>Peptidiphaga</taxon>
    </lineage>
</organism>
<keyword evidence="4" id="KW-0269">Exonuclease</keyword>
<dbReference type="STRING" id="1823756.A4H34_10160"/>
<keyword evidence="3" id="KW-0378">Hydrolase</keyword>
<dbReference type="CDD" id="cd06135">
    <property type="entry name" value="Orn"/>
    <property type="match status" value="1"/>
</dbReference>
<sequence>MNNPIVWIDCEMTGLDLNVDELVEVAVVITDSELNPVDEGIDVLIRPSDAAVEHMGDFVRQMHTASGLIEEWKNGLTLEEAREQVLAYIRRHIPEAQKAPLGGNSVGTDKAFLEKYMPDVVAHLHYRLIDVSSLKELAKRWYPRTYFAAPEKTGNHRALGDIYDSIDELHYYRDALMPAGDGLTTDEARSLGTRYAGTTARLVAKANAAGSPRG</sequence>
<protein>
    <recommendedName>
        <fullName evidence="6">Oligoribonuclease</fullName>
    </recommendedName>
</protein>
<name>A0A179B140_9ACTO</name>
<dbReference type="GO" id="GO:0003676">
    <property type="term" value="F:nucleic acid binding"/>
    <property type="evidence" value="ECO:0007669"/>
    <property type="project" value="InterPro"/>
</dbReference>
<dbReference type="InterPro" id="IPR013520">
    <property type="entry name" value="Ribonucl_H"/>
</dbReference>
<dbReference type="GO" id="GO:0000175">
    <property type="term" value="F:3'-5'-RNA exonuclease activity"/>
    <property type="evidence" value="ECO:0007669"/>
    <property type="project" value="InterPro"/>
</dbReference>
<dbReference type="Proteomes" id="UP000078368">
    <property type="component" value="Unassembled WGS sequence"/>
</dbReference>
<reference evidence="8 9" key="1">
    <citation type="submission" date="2016-04" db="EMBL/GenBank/DDBJ databases">
        <title>Peptidophaga gingivicola gen. nov., sp. nov., isolated from human subgingival plaque.</title>
        <authorList>
            <person name="Beall C.J."/>
            <person name="Mokrzan E.M."/>
            <person name="Griffen A.L."/>
            <person name="Leys E.J."/>
        </authorList>
    </citation>
    <scope>NUCLEOTIDE SEQUENCE [LARGE SCALE GENOMIC DNA]</scope>
    <source>
        <strain evidence="8 9">BA112</strain>
    </source>
</reference>
<proteinExistence type="inferred from homology"/>
<evidence type="ECO:0000256" key="2">
    <source>
        <dbReference type="ARBA" id="ARBA00022722"/>
    </source>
</evidence>
<dbReference type="SUPFAM" id="SSF53098">
    <property type="entry name" value="Ribonuclease H-like"/>
    <property type="match status" value="1"/>
</dbReference>
<dbReference type="PANTHER" id="PTHR11046">
    <property type="entry name" value="OLIGORIBONUCLEASE, MITOCHONDRIAL"/>
    <property type="match status" value="1"/>
</dbReference>
<evidence type="ECO:0000313" key="8">
    <source>
        <dbReference type="EMBL" id="OAP85437.1"/>
    </source>
</evidence>
<dbReference type="PANTHER" id="PTHR11046:SF0">
    <property type="entry name" value="OLIGORIBONUCLEASE, MITOCHONDRIAL"/>
    <property type="match status" value="1"/>
</dbReference>